<reference evidence="1 2" key="2">
    <citation type="submission" date="2018-11" db="EMBL/GenBank/DDBJ databases">
        <authorList>
            <consortium name="Pathogen Informatics"/>
        </authorList>
    </citation>
    <scope>NUCLEOTIDE SEQUENCE [LARGE SCALE GENOMIC DNA]</scope>
</reference>
<accession>A0A0R3TZ36</accession>
<evidence type="ECO:0000313" key="1">
    <source>
        <dbReference type="EMBL" id="VDO14963.1"/>
    </source>
</evidence>
<protein>
    <submittedName>
        <fullName evidence="3">Aspergillus nuclease S(1)</fullName>
    </submittedName>
</protein>
<dbReference type="WBParaSite" id="HNAJ_0001313501-mRNA-1">
    <property type="protein sequence ID" value="HNAJ_0001313501-mRNA-1"/>
    <property type="gene ID" value="HNAJ_0001313501"/>
</dbReference>
<dbReference type="EMBL" id="UZAE01014995">
    <property type="protein sequence ID" value="VDO14963.1"/>
    <property type="molecule type" value="Genomic_DNA"/>
</dbReference>
<proteinExistence type="predicted"/>
<organism evidence="3">
    <name type="scientific">Rodentolepis nana</name>
    <name type="common">Dwarf tapeworm</name>
    <name type="synonym">Hymenolepis nana</name>
    <dbReference type="NCBI Taxonomy" id="102285"/>
    <lineage>
        <taxon>Eukaryota</taxon>
        <taxon>Metazoa</taxon>
        <taxon>Spiralia</taxon>
        <taxon>Lophotrochozoa</taxon>
        <taxon>Platyhelminthes</taxon>
        <taxon>Cestoda</taxon>
        <taxon>Eucestoda</taxon>
        <taxon>Cyclophyllidea</taxon>
        <taxon>Hymenolepididae</taxon>
        <taxon>Rodentolepis</taxon>
    </lineage>
</organism>
<dbReference type="Proteomes" id="UP000278807">
    <property type="component" value="Unassembled WGS sequence"/>
</dbReference>
<keyword evidence="2" id="KW-1185">Reference proteome</keyword>
<gene>
    <name evidence="1" type="ORF">HNAJ_LOCUS13109</name>
</gene>
<name>A0A0R3TZ36_RODNA</name>
<sequence length="101" mass="11499">MNWWDADVVARIGVTKYCDEGVDEVDDDDDDDDEVADVRGMLENVGKFNKVHQQIDSPPTLAECEKNADRCIQMVKTRFDIRLRSLCANYLGSSSERITIK</sequence>
<reference evidence="3" key="1">
    <citation type="submission" date="2017-02" db="UniProtKB">
        <authorList>
            <consortium name="WormBaseParasite"/>
        </authorList>
    </citation>
    <scope>IDENTIFICATION</scope>
</reference>
<evidence type="ECO:0000313" key="2">
    <source>
        <dbReference type="Proteomes" id="UP000278807"/>
    </source>
</evidence>
<dbReference type="AlphaFoldDB" id="A0A0R3TZ36"/>
<evidence type="ECO:0000313" key="3">
    <source>
        <dbReference type="WBParaSite" id="HNAJ_0001313501-mRNA-1"/>
    </source>
</evidence>